<keyword evidence="12" id="KW-0812">Transmembrane</keyword>
<evidence type="ECO:0000256" key="1">
    <source>
        <dbReference type="ARBA" id="ARBA00000829"/>
    </source>
</evidence>
<comment type="similarity">
    <text evidence="8">Belongs to the glycosyl hydrolase 2 family. Beta-mannosidase B subfamily.</text>
</comment>
<evidence type="ECO:0000256" key="9">
    <source>
        <dbReference type="ARBA" id="ARBA00041069"/>
    </source>
</evidence>
<comment type="pathway">
    <text evidence="2">Glycan metabolism; N-glycan degradation.</text>
</comment>
<proteinExistence type="inferred from homology"/>
<dbReference type="InterPro" id="IPR036156">
    <property type="entry name" value="Beta-gal/glucu_dom_sf"/>
</dbReference>
<dbReference type="GO" id="GO:0000272">
    <property type="term" value="P:polysaccharide catabolic process"/>
    <property type="evidence" value="ECO:0007669"/>
    <property type="project" value="UniProtKB-KW"/>
</dbReference>
<keyword evidence="7" id="KW-0624">Polysaccharide degradation</keyword>
<evidence type="ECO:0000313" key="17">
    <source>
        <dbReference type="EMBL" id="RVX68157.1"/>
    </source>
</evidence>
<evidence type="ECO:0000259" key="15">
    <source>
        <dbReference type="Pfam" id="PF17786"/>
    </source>
</evidence>
<keyword evidence="12" id="KW-1133">Transmembrane helix</keyword>
<dbReference type="InterPro" id="IPR050887">
    <property type="entry name" value="Beta-mannosidase_GH2"/>
</dbReference>
<gene>
    <name evidence="17" type="ORF">B0A52_08665</name>
</gene>
<keyword evidence="5" id="KW-0119">Carbohydrate metabolism</keyword>
<dbReference type="InterPro" id="IPR006102">
    <property type="entry name" value="Ig-like_GH2"/>
</dbReference>
<dbReference type="OrthoDB" id="2866996at2759"/>
<dbReference type="Gene3D" id="2.170.150.40">
    <property type="entry name" value="Domain of unknown function (DUF427)"/>
    <property type="match status" value="1"/>
</dbReference>
<dbReference type="InterPro" id="IPR038694">
    <property type="entry name" value="DUF427_sf"/>
</dbReference>
<dbReference type="SUPFAM" id="SSF49785">
    <property type="entry name" value="Galactose-binding domain-like"/>
    <property type="match status" value="1"/>
</dbReference>
<dbReference type="EMBL" id="NAJM01000040">
    <property type="protein sequence ID" value="RVX68157.1"/>
    <property type="molecule type" value="Genomic_DNA"/>
</dbReference>
<feature type="domain" description="DUF427" evidence="14">
    <location>
        <begin position="263"/>
        <end position="334"/>
    </location>
</feature>
<reference evidence="17 18" key="1">
    <citation type="submission" date="2017-03" db="EMBL/GenBank/DDBJ databases">
        <title>Genomes of endolithic fungi from Antarctica.</title>
        <authorList>
            <person name="Coleine C."/>
            <person name="Masonjones S."/>
            <person name="Stajich J.E."/>
        </authorList>
    </citation>
    <scope>NUCLEOTIDE SEQUENCE [LARGE SCALE GENOMIC DNA]</scope>
    <source>
        <strain evidence="17 18">CCFEE 6314</strain>
    </source>
</reference>
<protein>
    <recommendedName>
        <fullName evidence="9">Beta-mannosidase B</fullName>
        <ecNumber evidence="3">3.2.1.25</ecNumber>
    </recommendedName>
    <alternativeName>
        <fullName evidence="10">Mannanase B</fullName>
    </alternativeName>
</protein>
<dbReference type="VEuPathDB" id="FungiDB:PV10_00796"/>
<evidence type="ECO:0000259" key="14">
    <source>
        <dbReference type="Pfam" id="PF04248"/>
    </source>
</evidence>
<keyword evidence="6" id="KW-0326">Glycosidase</keyword>
<comment type="caution">
    <text evidence="17">The sequence shown here is derived from an EMBL/GenBank/DDBJ whole genome shotgun (WGS) entry which is preliminary data.</text>
</comment>
<evidence type="ECO:0000256" key="11">
    <source>
        <dbReference type="SAM" id="MobiDB-lite"/>
    </source>
</evidence>
<comment type="catalytic activity">
    <reaction evidence="1">
        <text>Hydrolysis of terminal, non-reducing beta-D-mannose residues in beta-D-mannosides.</text>
        <dbReference type="EC" id="3.2.1.25"/>
    </reaction>
</comment>
<dbReference type="PANTHER" id="PTHR43730">
    <property type="entry name" value="BETA-MANNOSIDASE"/>
    <property type="match status" value="1"/>
</dbReference>
<dbReference type="InterPro" id="IPR008979">
    <property type="entry name" value="Galactose-bd-like_sf"/>
</dbReference>
<feature type="compositionally biased region" description="Low complexity" evidence="11">
    <location>
        <begin position="59"/>
        <end position="86"/>
    </location>
</feature>
<dbReference type="GO" id="GO:0006516">
    <property type="term" value="P:glycoprotein catabolic process"/>
    <property type="evidence" value="ECO:0007669"/>
    <property type="project" value="TreeGrafter"/>
</dbReference>
<feature type="compositionally biased region" description="Polar residues" evidence="11">
    <location>
        <begin position="87"/>
        <end position="96"/>
    </location>
</feature>
<dbReference type="InterPro" id="IPR017853">
    <property type="entry name" value="GH"/>
</dbReference>
<dbReference type="SUPFAM" id="SSF49303">
    <property type="entry name" value="beta-Galactosidase/glucuronidase domain"/>
    <property type="match status" value="1"/>
</dbReference>
<dbReference type="AlphaFoldDB" id="A0A438MWL9"/>
<evidence type="ECO:0000256" key="10">
    <source>
        <dbReference type="ARBA" id="ARBA00041614"/>
    </source>
</evidence>
<dbReference type="Pfam" id="PF00703">
    <property type="entry name" value="Glyco_hydro_2"/>
    <property type="match status" value="1"/>
</dbReference>
<name>A0A438MWL9_EXOME</name>
<dbReference type="VEuPathDB" id="FungiDB:PV10_00795"/>
<evidence type="ECO:0000256" key="3">
    <source>
        <dbReference type="ARBA" id="ARBA00012754"/>
    </source>
</evidence>
<feature type="domain" description="Glycoside hydrolase family 2 immunoglobulin-like beta-sandwich" evidence="13">
    <location>
        <begin position="557"/>
        <end position="664"/>
    </location>
</feature>
<feature type="domain" description="Beta-mannosidase-like galactose-binding" evidence="16">
    <location>
        <begin position="374"/>
        <end position="548"/>
    </location>
</feature>
<keyword evidence="12" id="KW-0472">Membrane</keyword>
<dbReference type="EC" id="3.2.1.25" evidence="3"/>
<dbReference type="Gene3D" id="2.60.120.260">
    <property type="entry name" value="Galactose-binding domain-like"/>
    <property type="match status" value="1"/>
</dbReference>
<dbReference type="GO" id="GO:0004567">
    <property type="term" value="F:beta-mannosidase activity"/>
    <property type="evidence" value="ECO:0007669"/>
    <property type="project" value="UniProtKB-EC"/>
</dbReference>
<evidence type="ECO:0000256" key="12">
    <source>
        <dbReference type="SAM" id="Phobius"/>
    </source>
</evidence>
<dbReference type="FunFam" id="3.20.20.80:FF:000050">
    <property type="entry name" value="Beta-mannosidase B"/>
    <property type="match status" value="1"/>
</dbReference>
<sequence length="1204" mass="134887">MVTLPPLTFHAPTDRATASAAATHIIASRLAFASGQMVDSIAGVARMRIIVSTAFVPESTTTLPSTSGSSTSTTSTASGFGASTTSNAPLPTDTNTSNGGGGGSNVGAIAGGAVGGLAVLGVLIFAAWWLYIRKRKETNKRAELYEKSVQGEPGELDSGQRMFPQEMHSESQQELDSGQRVFPQEMDSESQRRKQIAPYELPATLIKWGSAVVADTKSSYWVLETTHPPSTSTLTPMCFLTGPVVQPYNPTIPSHPLINSVIYLAYYLPRNSISDSFKLTQIPNKASLCEWKGRATYWQITNKATGDKVGNKIWSYESPTPAFKDIKGYLSFYANDVPWECFVDDEKVTPQEGDFYGGWPPLETLEVVDLSLGWSFKQTDDVGSNSWSPVRRIPSTVQQDLIDNKKLKDPFVGFNEIKAEWVGLKSWTYRTTINRPHIPPGAKAVLVFEGLDTFAHVKLGGKSILKSDNMFLPHRIEITEILQSGGSNWELEIEFESAFLKAREIRDQHPNHKYICFNGDSARLAVRKAQYHWGWDWGPLLVCAGIWRPIRLEIYAVRIADLRADVEFSDDYGIATIQATADIQGHEGCQILDAKFTVRRGNQVLCSTEAEVSPDGKAFGKLQIQDPHLWMPNGYGGQTLYEVSVAVVNDGLTLHSESRRIGLRKVELVQEHDSHGKSFYFRINGVDVFCGGSCWIPADSFLTNVSPARYRAWLELMVPANQKMIRVWGGGIYEDDAFYEACDELGILVWQDFMFGCGNYPCFPAMLDSIEAEAVANVRRIRHHPSLVIFAGNNEDYQVAESAHLTYDYEDKDEQNWLRTDFPARFIYESLLPRVSVAEAPWIPYHPGSPWGDGKISSDPTVGDMHQWNVWHGTQEKYQIFDSLGGRFNSEFGMEAFPHLATIKSFVENEADLYPQSHVLDFHNKADGHERRIATYLVENVRTATSLEAYIHLTQLIQCEALMFGYRGWRKQWGEDRHCGGALVWQLNDCWPVTSWSIVDYYLRRKPAYYAMARVLAPVAIGVRRSHHDWSVTHAREPQTQEWELWVVSSKLNDIQADVEVKFVSVETGREIKDKIVKTGIKITANGTTEVLKGLIDNVHQEPHILAARIWIDGELVARDTDWPQPLKYLGFPSRNVQVKVLDNEMHVSVERPVKCLVFEEREGCHLSDSAIDVVPGDDQIIRVRGLKPGDAPLNWTYLGAGEQ</sequence>
<dbReference type="Pfam" id="PF22666">
    <property type="entry name" value="Glyco_hydro_2_N2"/>
    <property type="match status" value="1"/>
</dbReference>
<dbReference type="Pfam" id="PF04248">
    <property type="entry name" value="NTP_transf_9"/>
    <property type="match status" value="1"/>
</dbReference>
<dbReference type="InterPro" id="IPR041447">
    <property type="entry name" value="Mannosidase_ig"/>
</dbReference>
<keyword evidence="4" id="KW-0378">Hydrolase</keyword>
<dbReference type="Pfam" id="PF17786">
    <property type="entry name" value="Mannosidase_ig"/>
    <property type="match status" value="1"/>
</dbReference>
<dbReference type="InterPro" id="IPR054593">
    <property type="entry name" value="Beta-mannosidase-like_N2"/>
</dbReference>
<dbReference type="PANTHER" id="PTHR43730:SF1">
    <property type="entry name" value="BETA-MANNOSIDASE"/>
    <property type="match status" value="1"/>
</dbReference>
<dbReference type="SUPFAM" id="SSF51445">
    <property type="entry name" value="(Trans)glycosidases"/>
    <property type="match status" value="1"/>
</dbReference>
<evidence type="ECO:0000259" key="13">
    <source>
        <dbReference type="Pfam" id="PF00703"/>
    </source>
</evidence>
<feature type="transmembrane region" description="Helical" evidence="12">
    <location>
        <begin position="106"/>
        <end position="131"/>
    </location>
</feature>
<evidence type="ECO:0000256" key="6">
    <source>
        <dbReference type="ARBA" id="ARBA00023295"/>
    </source>
</evidence>
<organism evidence="17 18">
    <name type="scientific">Exophiala mesophila</name>
    <name type="common">Black yeast-like fungus</name>
    <dbReference type="NCBI Taxonomy" id="212818"/>
    <lineage>
        <taxon>Eukaryota</taxon>
        <taxon>Fungi</taxon>
        <taxon>Dikarya</taxon>
        <taxon>Ascomycota</taxon>
        <taxon>Pezizomycotina</taxon>
        <taxon>Eurotiomycetes</taxon>
        <taxon>Chaetothyriomycetidae</taxon>
        <taxon>Chaetothyriales</taxon>
        <taxon>Herpotrichiellaceae</taxon>
        <taxon>Exophiala</taxon>
    </lineage>
</organism>
<dbReference type="Gene3D" id="3.20.20.80">
    <property type="entry name" value="Glycosidases"/>
    <property type="match status" value="1"/>
</dbReference>
<dbReference type="InterPro" id="IPR013783">
    <property type="entry name" value="Ig-like_fold"/>
</dbReference>
<dbReference type="Proteomes" id="UP000288859">
    <property type="component" value="Unassembled WGS sequence"/>
</dbReference>
<evidence type="ECO:0000313" key="18">
    <source>
        <dbReference type="Proteomes" id="UP000288859"/>
    </source>
</evidence>
<accession>A0A438MWL9</accession>
<evidence type="ECO:0000256" key="2">
    <source>
        <dbReference type="ARBA" id="ARBA00004740"/>
    </source>
</evidence>
<dbReference type="InterPro" id="IPR007361">
    <property type="entry name" value="DUF427"/>
</dbReference>
<evidence type="ECO:0000256" key="5">
    <source>
        <dbReference type="ARBA" id="ARBA00023277"/>
    </source>
</evidence>
<dbReference type="FunFam" id="2.60.120.260:FF:000118">
    <property type="entry name" value="Beta-mannosidase B"/>
    <property type="match status" value="1"/>
</dbReference>
<feature type="region of interest" description="Disordered" evidence="11">
    <location>
        <begin position="59"/>
        <end position="99"/>
    </location>
</feature>
<evidence type="ECO:0000256" key="7">
    <source>
        <dbReference type="ARBA" id="ARBA00023326"/>
    </source>
</evidence>
<evidence type="ECO:0000259" key="16">
    <source>
        <dbReference type="Pfam" id="PF22666"/>
    </source>
</evidence>
<evidence type="ECO:0000256" key="8">
    <source>
        <dbReference type="ARBA" id="ARBA00038429"/>
    </source>
</evidence>
<evidence type="ECO:0000256" key="4">
    <source>
        <dbReference type="ARBA" id="ARBA00022801"/>
    </source>
</evidence>
<feature type="domain" description="Mannosidase Ig/CBM-like" evidence="15">
    <location>
        <begin position="1042"/>
        <end position="1129"/>
    </location>
</feature>
<dbReference type="Gene3D" id="2.60.40.10">
    <property type="entry name" value="Immunoglobulins"/>
    <property type="match status" value="1"/>
</dbReference>